<accession>A0A0F8A3G8</accession>
<keyword evidence="1" id="KW-0732">Signal</keyword>
<dbReference type="EMBL" id="KQ030561">
    <property type="protein sequence ID" value="KJZ71804.1"/>
    <property type="molecule type" value="Genomic_DNA"/>
</dbReference>
<dbReference type="OrthoDB" id="4950117at2759"/>
<feature type="signal peptide" evidence="1">
    <location>
        <begin position="1"/>
        <end position="15"/>
    </location>
</feature>
<proteinExistence type="predicted"/>
<organism evidence="2 3">
    <name type="scientific">Hirsutella minnesotensis 3608</name>
    <dbReference type="NCBI Taxonomy" id="1043627"/>
    <lineage>
        <taxon>Eukaryota</taxon>
        <taxon>Fungi</taxon>
        <taxon>Dikarya</taxon>
        <taxon>Ascomycota</taxon>
        <taxon>Pezizomycotina</taxon>
        <taxon>Sordariomycetes</taxon>
        <taxon>Hypocreomycetidae</taxon>
        <taxon>Hypocreales</taxon>
        <taxon>Ophiocordycipitaceae</taxon>
        <taxon>Hirsutella</taxon>
    </lineage>
</organism>
<evidence type="ECO:0008006" key="4">
    <source>
        <dbReference type="Google" id="ProtNLM"/>
    </source>
</evidence>
<dbReference type="AlphaFoldDB" id="A0A0F8A3G8"/>
<evidence type="ECO:0000313" key="2">
    <source>
        <dbReference type="EMBL" id="KJZ71804.1"/>
    </source>
</evidence>
<feature type="chain" id="PRO_5012090905" description="Extracellular membrane protein CFEM domain-containing protein" evidence="1">
    <location>
        <begin position="16"/>
        <end position="85"/>
    </location>
</feature>
<evidence type="ECO:0000313" key="3">
    <source>
        <dbReference type="Proteomes" id="UP000054481"/>
    </source>
</evidence>
<protein>
    <recommendedName>
        <fullName evidence="4">Extracellular membrane protein CFEM domain-containing protein</fullName>
    </recommendedName>
</protein>
<sequence>MQVTIFAIFAAVAAALPQQVPPPNAENACCCCDVSNIQQPVMSCNLAQPKTDCFCAAVACPADAPTVYINGFNAAPAKTQAPRSS</sequence>
<keyword evidence="3" id="KW-1185">Reference proteome</keyword>
<name>A0A0F8A3G8_9HYPO</name>
<gene>
    <name evidence="2" type="ORF">HIM_08824</name>
</gene>
<reference evidence="2 3" key="1">
    <citation type="journal article" date="2014" name="Genome Biol. Evol.">
        <title>Comparative genomics and transcriptomics analyses reveal divergent lifestyle features of nematode endoparasitic fungus Hirsutella minnesotensis.</title>
        <authorList>
            <person name="Lai Y."/>
            <person name="Liu K."/>
            <person name="Zhang X."/>
            <person name="Zhang X."/>
            <person name="Li K."/>
            <person name="Wang N."/>
            <person name="Shu C."/>
            <person name="Wu Y."/>
            <person name="Wang C."/>
            <person name="Bushley K.E."/>
            <person name="Xiang M."/>
            <person name="Liu X."/>
        </authorList>
    </citation>
    <scope>NUCLEOTIDE SEQUENCE [LARGE SCALE GENOMIC DNA]</scope>
    <source>
        <strain evidence="2 3">3608</strain>
    </source>
</reference>
<evidence type="ECO:0000256" key="1">
    <source>
        <dbReference type="SAM" id="SignalP"/>
    </source>
</evidence>
<dbReference type="Proteomes" id="UP000054481">
    <property type="component" value="Unassembled WGS sequence"/>
</dbReference>